<dbReference type="PANTHER" id="PTHR10443">
    <property type="entry name" value="MICROSOMAL DIPEPTIDASE"/>
    <property type="match status" value="1"/>
</dbReference>
<comment type="caution">
    <text evidence="1">The sequence shown here is derived from an EMBL/GenBank/DDBJ whole genome shotgun (WGS) entry which is preliminary data.</text>
</comment>
<evidence type="ECO:0000313" key="1">
    <source>
        <dbReference type="EMBL" id="KPL73567.1"/>
    </source>
</evidence>
<gene>
    <name evidence="1" type="ORF">ADN00_14595</name>
</gene>
<name>A0A0P6X244_9CHLR</name>
<reference evidence="1 2" key="1">
    <citation type="submission" date="2015-07" db="EMBL/GenBank/DDBJ databases">
        <title>Genome sequence of Ornatilinea apprima DSM 23815.</title>
        <authorList>
            <person name="Hemp J."/>
            <person name="Ward L.M."/>
            <person name="Pace L.A."/>
            <person name="Fischer W.W."/>
        </authorList>
    </citation>
    <scope>NUCLEOTIDE SEQUENCE [LARGE SCALE GENOMIC DNA]</scope>
    <source>
        <strain evidence="1 2">P3M-1</strain>
    </source>
</reference>
<evidence type="ECO:0008006" key="3">
    <source>
        <dbReference type="Google" id="ProtNLM"/>
    </source>
</evidence>
<dbReference type="Pfam" id="PF01244">
    <property type="entry name" value="Peptidase_M19"/>
    <property type="match status" value="1"/>
</dbReference>
<dbReference type="Gene3D" id="3.20.20.140">
    <property type="entry name" value="Metal-dependent hydrolases"/>
    <property type="match status" value="1"/>
</dbReference>
<dbReference type="AlphaFoldDB" id="A0A0P6X244"/>
<keyword evidence="2" id="KW-1185">Reference proteome</keyword>
<protein>
    <recommendedName>
        <fullName evidence="3">Peptidase M19</fullName>
    </recommendedName>
</protein>
<dbReference type="InterPro" id="IPR008257">
    <property type="entry name" value="Pept_M19"/>
</dbReference>
<proteinExistence type="predicted"/>
<dbReference type="SUPFAM" id="SSF51556">
    <property type="entry name" value="Metallo-dependent hydrolases"/>
    <property type="match status" value="1"/>
</dbReference>
<dbReference type="GO" id="GO:0070573">
    <property type="term" value="F:metallodipeptidase activity"/>
    <property type="evidence" value="ECO:0007669"/>
    <property type="project" value="InterPro"/>
</dbReference>
<evidence type="ECO:0000313" key="2">
    <source>
        <dbReference type="Proteomes" id="UP000050417"/>
    </source>
</evidence>
<dbReference type="PROSITE" id="PS51365">
    <property type="entry name" value="RENAL_DIPEPTIDASE_2"/>
    <property type="match status" value="1"/>
</dbReference>
<dbReference type="EMBL" id="LGCL01000035">
    <property type="protein sequence ID" value="KPL73567.1"/>
    <property type="molecule type" value="Genomic_DNA"/>
</dbReference>
<dbReference type="STRING" id="1134406.ADN00_14595"/>
<dbReference type="InterPro" id="IPR032466">
    <property type="entry name" value="Metal_Hydrolase"/>
</dbReference>
<dbReference type="PANTHER" id="PTHR10443:SF12">
    <property type="entry name" value="DIPEPTIDASE"/>
    <property type="match status" value="1"/>
</dbReference>
<accession>A0A0P6X244</accession>
<dbReference type="Proteomes" id="UP000050417">
    <property type="component" value="Unassembled WGS sequence"/>
</dbReference>
<dbReference type="GO" id="GO:0006508">
    <property type="term" value="P:proteolysis"/>
    <property type="evidence" value="ECO:0007669"/>
    <property type="project" value="InterPro"/>
</dbReference>
<sequence>MGALFFSTKKIMHSFIIDAHEDLAYSALTFGRDYRRAAAETRQREAGTQAPVLNGEALLGWPDYQRGQVALVVGSIFTIPARYATGDFETQVFADPRQARVLMRAQVDFYQRLCAENPHQFRLVTNQPDLLDCLAPWRKLCPAAGYAEETRPVGVLMALEGAEGLDSPEAMEEWWQAGVRMAGPVWAGTRFCGGTFEGSGFTREGLRLLEVMAGLGMGLDLAHMRTRPMLEALDRYEGPLAVSHANVRALVREDPNERQLSEETIRGVVERDGVIGVLGYNLFLKPGWRRGDPKQQVGLEWMAAHIDAVCQVAGDARHVGLGSDFDGGFGRQEAPDGVESIADLQKLAALLAERGYNEDEIGAVLGGNWARFVERILPSE</sequence>
<organism evidence="1 2">
    <name type="scientific">Ornatilinea apprima</name>
    <dbReference type="NCBI Taxonomy" id="1134406"/>
    <lineage>
        <taxon>Bacteria</taxon>
        <taxon>Bacillati</taxon>
        <taxon>Chloroflexota</taxon>
        <taxon>Anaerolineae</taxon>
        <taxon>Anaerolineales</taxon>
        <taxon>Anaerolineaceae</taxon>
        <taxon>Ornatilinea</taxon>
    </lineage>
</organism>